<comment type="caution">
    <text evidence="6">The sequence shown here is derived from an EMBL/GenBank/DDBJ whole genome shotgun (WGS) entry which is preliminary data.</text>
</comment>
<organism evidence="6 7">
    <name type="scientific">Ferirhizobium litorale</name>
    <dbReference type="NCBI Taxonomy" id="2927786"/>
    <lineage>
        <taxon>Bacteria</taxon>
        <taxon>Pseudomonadati</taxon>
        <taxon>Pseudomonadota</taxon>
        <taxon>Alphaproteobacteria</taxon>
        <taxon>Hyphomicrobiales</taxon>
        <taxon>Rhizobiaceae</taxon>
        <taxon>Ferirhizobium</taxon>
    </lineage>
</organism>
<sequence>MTLDQLRIFAVVAQHQHITKAAKTLNMTQSAVSAAVTALEQRHGVTLFDRVGRSIVLNQTGRIFLERATRVLSEAKAAEAALDDLAGLQRGELSIMASQTIGAYWLPLRLARFHGRYPGISLDVRIGNTQATADAVEAGLVEVGVVEGQVDRPALSSRVVAIDEMIIVAAPGNPLADLRFVDRAHLARVPWVLREPGSGTRRAFESMAEKENLAISALGIAMVLPGNEAVLGAVEAGVGVTLTSRSAAATALSAAVLREVAYPPVPRPFFLLRHKERYRSKATAAFEALLAEDED</sequence>
<dbReference type="SUPFAM" id="SSF46785">
    <property type="entry name" value="Winged helix' DNA-binding domain"/>
    <property type="match status" value="1"/>
</dbReference>
<dbReference type="AlphaFoldDB" id="A0AAE3QDM4"/>
<accession>A0AAE3QDM4</accession>
<dbReference type="GO" id="GO:0000976">
    <property type="term" value="F:transcription cis-regulatory region binding"/>
    <property type="evidence" value="ECO:0007669"/>
    <property type="project" value="TreeGrafter"/>
</dbReference>
<keyword evidence="3" id="KW-0238">DNA-binding</keyword>
<dbReference type="PROSITE" id="PS50931">
    <property type="entry name" value="HTH_LYSR"/>
    <property type="match status" value="1"/>
</dbReference>
<dbReference type="InterPro" id="IPR000847">
    <property type="entry name" value="LysR_HTH_N"/>
</dbReference>
<comment type="similarity">
    <text evidence="1">Belongs to the LysR transcriptional regulatory family.</text>
</comment>
<evidence type="ECO:0000313" key="6">
    <source>
        <dbReference type="EMBL" id="MDI7921304.1"/>
    </source>
</evidence>
<dbReference type="Gene3D" id="1.10.10.10">
    <property type="entry name" value="Winged helix-like DNA-binding domain superfamily/Winged helix DNA-binding domain"/>
    <property type="match status" value="1"/>
</dbReference>
<dbReference type="SUPFAM" id="SSF53850">
    <property type="entry name" value="Periplasmic binding protein-like II"/>
    <property type="match status" value="1"/>
</dbReference>
<dbReference type="EMBL" id="JALDYZ010000002">
    <property type="protein sequence ID" value="MDI7921304.1"/>
    <property type="molecule type" value="Genomic_DNA"/>
</dbReference>
<dbReference type="Gene3D" id="3.40.190.290">
    <property type="match status" value="1"/>
</dbReference>
<dbReference type="InterPro" id="IPR036388">
    <property type="entry name" value="WH-like_DNA-bd_sf"/>
</dbReference>
<reference evidence="6" key="1">
    <citation type="submission" date="2022-03" db="EMBL/GenBank/DDBJ databases">
        <title>Fererhizobium litorale gen. nov., sp. nov., isolated from sandy sediments of the Sea of Japan seashore.</title>
        <authorList>
            <person name="Romanenko L."/>
            <person name="Kurilenko V."/>
            <person name="Otstavnykh N."/>
            <person name="Svetashev V."/>
            <person name="Tekutyeva L."/>
            <person name="Isaeva M."/>
            <person name="Mikhailov V."/>
        </authorList>
    </citation>
    <scope>NUCLEOTIDE SEQUENCE</scope>
    <source>
        <strain evidence="6">KMM 9576</strain>
    </source>
</reference>
<protein>
    <submittedName>
        <fullName evidence="6">LysR family transcriptional regulator</fullName>
    </submittedName>
</protein>
<dbReference type="RefSeq" id="WP_311785478.1">
    <property type="nucleotide sequence ID" value="NZ_JALDYY010000002.1"/>
</dbReference>
<proteinExistence type="inferred from homology"/>
<keyword evidence="2" id="KW-0805">Transcription regulation</keyword>
<dbReference type="InterPro" id="IPR036390">
    <property type="entry name" value="WH_DNA-bd_sf"/>
</dbReference>
<dbReference type="PRINTS" id="PR00039">
    <property type="entry name" value="HTHLYSR"/>
</dbReference>
<dbReference type="InterPro" id="IPR005119">
    <property type="entry name" value="LysR_subst-bd"/>
</dbReference>
<name>A0AAE3QDM4_9HYPH</name>
<dbReference type="PANTHER" id="PTHR30126:SF39">
    <property type="entry name" value="HTH-TYPE TRANSCRIPTIONAL REGULATOR CYSL"/>
    <property type="match status" value="1"/>
</dbReference>
<dbReference type="PANTHER" id="PTHR30126">
    <property type="entry name" value="HTH-TYPE TRANSCRIPTIONAL REGULATOR"/>
    <property type="match status" value="1"/>
</dbReference>
<evidence type="ECO:0000313" key="7">
    <source>
        <dbReference type="Proteomes" id="UP001161580"/>
    </source>
</evidence>
<feature type="domain" description="HTH lysR-type" evidence="5">
    <location>
        <begin position="1"/>
        <end position="58"/>
    </location>
</feature>
<dbReference type="FunFam" id="1.10.10.10:FF:000001">
    <property type="entry name" value="LysR family transcriptional regulator"/>
    <property type="match status" value="1"/>
</dbReference>
<dbReference type="Proteomes" id="UP001161580">
    <property type="component" value="Unassembled WGS sequence"/>
</dbReference>
<evidence type="ECO:0000256" key="2">
    <source>
        <dbReference type="ARBA" id="ARBA00023015"/>
    </source>
</evidence>
<evidence type="ECO:0000256" key="4">
    <source>
        <dbReference type="ARBA" id="ARBA00023163"/>
    </source>
</evidence>
<gene>
    <name evidence="6" type="ORF">MRS75_04295</name>
</gene>
<dbReference type="GO" id="GO:0003700">
    <property type="term" value="F:DNA-binding transcription factor activity"/>
    <property type="evidence" value="ECO:0007669"/>
    <property type="project" value="InterPro"/>
</dbReference>
<evidence type="ECO:0000256" key="1">
    <source>
        <dbReference type="ARBA" id="ARBA00009437"/>
    </source>
</evidence>
<dbReference type="Pfam" id="PF03466">
    <property type="entry name" value="LysR_substrate"/>
    <property type="match status" value="1"/>
</dbReference>
<evidence type="ECO:0000259" key="5">
    <source>
        <dbReference type="PROSITE" id="PS50931"/>
    </source>
</evidence>
<evidence type="ECO:0000256" key="3">
    <source>
        <dbReference type="ARBA" id="ARBA00023125"/>
    </source>
</evidence>
<keyword evidence="4" id="KW-0804">Transcription</keyword>
<dbReference type="Pfam" id="PF00126">
    <property type="entry name" value="HTH_1"/>
    <property type="match status" value="1"/>
</dbReference>
<keyword evidence="7" id="KW-1185">Reference proteome</keyword>